<dbReference type="AlphaFoldDB" id="A0A0B7GN32"/>
<sequence>MNIRIELDQSLDETEMVIKVSRLDERIQRIQEALEETATPSILFYKESSEYFLDLADILFFETDGSKIFAHARNDAYEVKLKLYELEEILPRYFCRISKSTIANIKAIYALDKSFSGTSTVQFYNTHKQVHVSRHYYQLVKEKLSEVR</sequence>
<gene>
    <name evidence="4" type="ORF">FDP16_02035</name>
    <name evidence="3" type="ORF">FOC72_00885</name>
    <name evidence="2" type="ORF">SSV_1820</name>
</gene>
<dbReference type="Proteomes" id="UP000509459">
    <property type="component" value="Chromosome"/>
</dbReference>
<dbReference type="EMBL" id="CP054570">
    <property type="protein sequence ID" value="QKQ43151.1"/>
    <property type="molecule type" value="Genomic_DNA"/>
</dbReference>
<evidence type="ECO:0000313" key="6">
    <source>
        <dbReference type="Proteomes" id="UP000509459"/>
    </source>
</evidence>
<feature type="domain" description="HTH LytTR-type" evidence="1">
    <location>
        <begin position="42"/>
        <end position="146"/>
    </location>
</feature>
<protein>
    <submittedName>
        <fullName evidence="2">HTH-type transcriptional regulator</fullName>
    </submittedName>
    <submittedName>
        <fullName evidence="3">LytTR family transcriptional regulator</fullName>
    </submittedName>
</protein>
<dbReference type="GO" id="GO:0000156">
    <property type="term" value="F:phosphorelay response regulator activity"/>
    <property type="evidence" value="ECO:0007669"/>
    <property type="project" value="InterPro"/>
</dbReference>
<reference evidence="4 7" key="2">
    <citation type="submission" date="2019-06" db="EMBL/GenBank/DDBJ databases">
        <title>The organization of the Streptococcus sanguinis genomes.</title>
        <authorList>
            <person name="Wang H.Y."/>
            <person name="Chen Y.Y.M."/>
            <person name="Wu C.H."/>
        </authorList>
    </citation>
    <scope>NUCLEOTIDE SEQUENCE [LARGE SCALE GENOMIC DNA]</scope>
    <source>
        <strain evidence="4 7">CGMH058</strain>
    </source>
</reference>
<reference evidence="2 5" key="1">
    <citation type="submission" date="2015-01" db="EMBL/GenBank/DDBJ databases">
        <authorList>
            <person name="Pelicic Vladimir"/>
        </authorList>
    </citation>
    <scope>NUCLEOTIDE SEQUENCE [LARGE SCALE GENOMIC DNA]</scope>
    <source>
        <strain evidence="2 5">2908</strain>
    </source>
</reference>
<reference evidence="3 6" key="3">
    <citation type="submission" date="2020-05" db="EMBL/GenBank/DDBJ databases">
        <title>FDA dAtabase for Regulatory Grade micrObial Sequences (FDA-ARGOS): Supporting development and validation of Infectious Disease Dx tests.</title>
        <authorList>
            <person name="Bojja K."/>
            <person name="Kessler A."/>
            <person name="Tallon L."/>
            <person name="Sadzewicz L."/>
            <person name="Zhao X."/>
            <person name="Vavikolanu K."/>
            <person name="Mehta A."/>
            <person name="Aluvathingal J."/>
            <person name="Nadendla S."/>
            <person name="Myers T."/>
            <person name="Yan Y."/>
            <person name="Sichtig H."/>
        </authorList>
    </citation>
    <scope>NUCLEOTIDE SEQUENCE [LARGE SCALE GENOMIC DNA]</scope>
    <source>
        <strain evidence="3 6">FDAARGOS_770</strain>
    </source>
</reference>
<dbReference type="Pfam" id="PF04397">
    <property type="entry name" value="LytTR"/>
    <property type="match status" value="1"/>
</dbReference>
<dbReference type="EMBL" id="CP040798">
    <property type="protein sequence ID" value="QLB49431.1"/>
    <property type="molecule type" value="Genomic_DNA"/>
</dbReference>
<dbReference type="Proteomes" id="UP000509535">
    <property type="component" value="Chromosome"/>
</dbReference>
<dbReference type="GO" id="GO:0003677">
    <property type="term" value="F:DNA binding"/>
    <property type="evidence" value="ECO:0007669"/>
    <property type="project" value="InterPro"/>
</dbReference>
<dbReference type="PANTHER" id="PTHR37299:SF4">
    <property type="entry name" value="TRANSCRIPTIONAL REGULATOR"/>
    <property type="match status" value="1"/>
</dbReference>
<dbReference type="PANTHER" id="PTHR37299">
    <property type="entry name" value="TRANSCRIPTIONAL REGULATOR-RELATED"/>
    <property type="match status" value="1"/>
</dbReference>
<dbReference type="PROSITE" id="PS50930">
    <property type="entry name" value="HTH_LYTTR"/>
    <property type="match status" value="1"/>
</dbReference>
<name>A0A0B7GN32_STRSA</name>
<evidence type="ECO:0000313" key="3">
    <source>
        <dbReference type="EMBL" id="QKQ43151.1"/>
    </source>
</evidence>
<proteinExistence type="predicted"/>
<evidence type="ECO:0000313" key="2">
    <source>
        <dbReference type="EMBL" id="CEL91101.1"/>
    </source>
</evidence>
<dbReference type="InterPro" id="IPR046947">
    <property type="entry name" value="LytR-like"/>
</dbReference>
<dbReference type="EMBL" id="CDMW01000001">
    <property type="protein sequence ID" value="CEL91101.1"/>
    <property type="molecule type" value="Genomic_DNA"/>
</dbReference>
<evidence type="ECO:0000313" key="4">
    <source>
        <dbReference type="EMBL" id="QLB49431.1"/>
    </source>
</evidence>
<dbReference type="Proteomes" id="UP000183504">
    <property type="component" value="Unassembled WGS sequence"/>
</dbReference>
<dbReference type="RefSeq" id="WP_002893678.1">
    <property type="nucleotide sequence ID" value="NZ_CDMW01000001.1"/>
</dbReference>
<organism evidence="2 5">
    <name type="scientific">Streptococcus sanguinis</name>
    <dbReference type="NCBI Taxonomy" id="1305"/>
    <lineage>
        <taxon>Bacteria</taxon>
        <taxon>Bacillati</taxon>
        <taxon>Bacillota</taxon>
        <taxon>Bacilli</taxon>
        <taxon>Lactobacillales</taxon>
        <taxon>Streptococcaceae</taxon>
        <taxon>Streptococcus</taxon>
    </lineage>
</organism>
<evidence type="ECO:0000259" key="1">
    <source>
        <dbReference type="PROSITE" id="PS50930"/>
    </source>
</evidence>
<dbReference type="SMART" id="SM00850">
    <property type="entry name" value="LytTR"/>
    <property type="match status" value="1"/>
</dbReference>
<evidence type="ECO:0000313" key="5">
    <source>
        <dbReference type="Proteomes" id="UP000183504"/>
    </source>
</evidence>
<evidence type="ECO:0000313" key="7">
    <source>
        <dbReference type="Proteomes" id="UP000509535"/>
    </source>
</evidence>
<dbReference type="Gene3D" id="2.40.50.1020">
    <property type="entry name" value="LytTr DNA-binding domain"/>
    <property type="match status" value="1"/>
</dbReference>
<dbReference type="OMA" id="VSRRYYQ"/>
<dbReference type="InterPro" id="IPR007492">
    <property type="entry name" value="LytTR_DNA-bd_dom"/>
</dbReference>
<accession>A0A0B7GN32</accession>